<evidence type="ECO:0000313" key="2">
    <source>
        <dbReference type="EMBL" id="KAJ8876985.1"/>
    </source>
</evidence>
<dbReference type="Pfam" id="PF09588">
    <property type="entry name" value="YqaJ"/>
    <property type="match status" value="1"/>
</dbReference>
<evidence type="ECO:0000259" key="1">
    <source>
        <dbReference type="Pfam" id="PF09588"/>
    </source>
</evidence>
<dbReference type="InterPro" id="IPR019080">
    <property type="entry name" value="YqaJ_viral_recombinase"/>
</dbReference>
<protein>
    <recommendedName>
        <fullName evidence="1">YqaJ viral recombinase domain-containing protein</fullName>
    </recommendedName>
</protein>
<keyword evidence="3" id="KW-1185">Reference proteome</keyword>
<dbReference type="InterPro" id="IPR011604">
    <property type="entry name" value="PDDEXK-like_dom_sf"/>
</dbReference>
<dbReference type="SUPFAM" id="SSF52980">
    <property type="entry name" value="Restriction endonuclease-like"/>
    <property type="match status" value="1"/>
</dbReference>
<comment type="caution">
    <text evidence="2">The sequence shown here is derived from an EMBL/GenBank/DDBJ whole genome shotgun (WGS) entry which is preliminary data.</text>
</comment>
<feature type="non-terminal residue" evidence="2">
    <location>
        <position position="162"/>
    </location>
</feature>
<dbReference type="Proteomes" id="UP001159363">
    <property type="component" value="Chromosome 7"/>
</dbReference>
<feature type="domain" description="YqaJ viral recombinase" evidence="1">
    <location>
        <begin position="62"/>
        <end position="103"/>
    </location>
</feature>
<proteinExistence type="predicted"/>
<gene>
    <name evidence="2" type="ORF">PR048_021437</name>
</gene>
<reference evidence="2 3" key="1">
    <citation type="submission" date="2023-02" db="EMBL/GenBank/DDBJ databases">
        <title>LHISI_Scaffold_Assembly.</title>
        <authorList>
            <person name="Stuart O.P."/>
            <person name="Cleave R."/>
            <person name="Magrath M.J.L."/>
            <person name="Mikheyev A.S."/>
        </authorList>
    </citation>
    <scope>NUCLEOTIDE SEQUENCE [LARGE SCALE GENOMIC DNA]</scope>
    <source>
        <strain evidence="2">Daus_M_001</strain>
        <tissue evidence="2">Leg muscle</tissue>
    </source>
</reference>
<evidence type="ECO:0000313" key="3">
    <source>
        <dbReference type="Proteomes" id="UP001159363"/>
    </source>
</evidence>
<name>A0ABQ9GY93_9NEOP</name>
<dbReference type="Gene3D" id="3.90.320.10">
    <property type="match status" value="1"/>
</dbReference>
<dbReference type="PANTHER" id="PTHR46609:SF8">
    <property type="entry name" value="YQAJ VIRAL RECOMBINASE DOMAIN-CONTAINING PROTEIN"/>
    <property type="match status" value="1"/>
</dbReference>
<dbReference type="PANTHER" id="PTHR46609">
    <property type="entry name" value="EXONUCLEASE, PHAGE-TYPE/RECB, C-TERMINAL DOMAIN-CONTAINING PROTEIN"/>
    <property type="match status" value="1"/>
</dbReference>
<organism evidence="2 3">
    <name type="scientific">Dryococelus australis</name>
    <dbReference type="NCBI Taxonomy" id="614101"/>
    <lineage>
        <taxon>Eukaryota</taxon>
        <taxon>Metazoa</taxon>
        <taxon>Ecdysozoa</taxon>
        <taxon>Arthropoda</taxon>
        <taxon>Hexapoda</taxon>
        <taxon>Insecta</taxon>
        <taxon>Pterygota</taxon>
        <taxon>Neoptera</taxon>
        <taxon>Polyneoptera</taxon>
        <taxon>Phasmatodea</taxon>
        <taxon>Verophasmatodea</taxon>
        <taxon>Anareolatae</taxon>
        <taxon>Phasmatidae</taxon>
        <taxon>Eurycanthinae</taxon>
        <taxon>Dryococelus</taxon>
    </lineage>
</organism>
<sequence>MTVLQSSCHLRNTERRKLLTDSNFGRVCKMRATTSCKNLFHSILYGNFNTKGTHYGIANKPEYGKVTIEYGLFVDSACPFLGANPNGLVGEDAIMEIKCPLSADKYGSPKEAVNNGQMSYCTILNGKPLLRHFVVYTSRWMTYEVIEKDDEFWSDRMAQLLC</sequence>
<dbReference type="InterPro" id="IPR011335">
    <property type="entry name" value="Restrct_endonuc-II-like"/>
</dbReference>
<dbReference type="EMBL" id="JARBHB010000008">
    <property type="protein sequence ID" value="KAJ8876985.1"/>
    <property type="molecule type" value="Genomic_DNA"/>
</dbReference>
<accession>A0ABQ9GY93</accession>
<dbReference type="InterPro" id="IPR051703">
    <property type="entry name" value="NF-kappa-B_Signaling_Reg"/>
</dbReference>